<feature type="transmembrane region" description="Helical" evidence="4">
    <location>
        <begin position="74"/>
        <end position="96"/>
    </location>
</feature>
<keyword evidence="3 4" id="KW-0620">Polyamine biosynthesis</keyword>
<comment type="function">
    <text evidence="4">Catalyzes the irreversible transfer of a propylamine group from the amino donor S-adenosylmethioninamine (decarboxy-AdoMet) to putrescine (1,4-diaminobutane) to yield spermidine.</text>
</comment>
<feature type="transmembrane region" description="Helical" evidence="4">
    <location>
        <begin position="108"/>
        <end position="126"/>
    </location>
</feature>
<dbReference type="EMBL" id="QQST01000003">
    <property type="protein sequence ID" value="RDI69791.1"/>
    <property type="molecule type" value="Genomic_DNA"/>
</dbReference>
<dbReference type="PROSITE" id="PS51006">
    <property type="entry name" value="PABS_2"/>
    <property type="match status" value="1"/>
</dbReference>
<comment type="similarity">
    <text evidence="1 4">Belongs to the spermidine/spermine synthase family.</text>
</comment>
<sequence length="585" mass="65901">MSNTRTETLTLLALTFVVSFCSFAYEFVYSELLTVMYGGTVTQYVITVGLYFFSLGIGAALSDDLNADEHGENFFRTEVLLAAAAPAGFLLIVALNSVRIPQAVPSELIWLAARLPVVVVGFLSGFELPLLTYLVDELGEEDAVTPARLRRFGRRLHDATVRCLGVVWTVERNDGRRSGLSVVLAMDYVGGLFGAIVYAKLLYPGLGLIPTIFVLALLNGLAALVFVVRFGGWSPTPFAASTPLVGRVPKALLVVCLLLTATYAGAVVNHETVDDRLSELYLEQQIEDEYRPGTMRAEVTSQETTKYQHVVRYRRTWTGSGPNPHFTGRSERCLRLDSAVQMCDSWADSYHNGLVDVPMSLFERGPETKVLVVGGGDWVAVDHLRQYDVTVDQVDLDARFMNRTKNDSFFRRWHDDAYRYDRLNVTVGDGYRYLQQTNETYDLVLLDVPGATDDDLLTLYSEEFYRSVRRHLSEDGVVVTWAYSPDDYPEHNKAFLNTVGAAGFTRQLPYWAVEDIDSDGDVERVERFYVFAPGERRSLPVADGTDYVRRYSDRYRDARWRPVPRYNGVRVNSIFHPNYDILVDT</sequence>
<feature type="binding site" evidence="4">
    <location>
        <position position="308"/>
    </location>
    <ligand>
        <name>S-methyl-5'-thioadenosine</name>
        <dbReference type="ChEBI" id="CHEBI:17509"/>
    </ligand>
</feature>
<dbReference type="AlphaFoldDB" id="A0A1H1G8V1"/>
<dbReference type="Proteomes" id="UP000255421">
    <property type="component" value="Unassembled WGS sequence"/>
</dbReference>
<dbReference type="GO" id="GO:0008295">
    <property type="term" value="P:spermidine biosynthetic process"/>
    <property type="evidence" value="ECO:0007669"/>
    <property type="project" value="UniProtKB-UniRule"/>
</dbReference>
<evidence type="ECO:0000256" key="3">
    <source>
        <dbReference type="ARBA" id="ARBA00023115"/>
    </source>
</evidence>
<gene>
    <name evidence="4" type="primary">speE</name>
    <name evidence="7" type="ORF">DWB78_16705</name>
    <name evidence="8" type="ORF">SAMN05216278_3575</name>
</gene>
<keyword evidence="4" id="KW-0812">Transmembrane</keyword>
<feature type="transmembrane region" description="Helical" evidence="4">
    <location>
        <begin position="251"/>
        <end position="268"/>
    </location>
</feature>
<keyword evidence="10" id="KW-1185">Reference proteome</keyword>
<dbReference type="PANTHER" id="PTHR43317:SF1">
    <property type="entry name" value="THERMOSPERMINE SYNTHASE ACAULIS5"/>
    <property type="match status" value="1"/>
</dbReference>
<dbReference type="EMBL" id="FNKQ01000005">
    <property type="protein sequence ID" value="SDR09236.1"/>
    <property type="molecule type" value="Genomic_DNA"/>
</dbReference>
<dbReference type="Gene3D" id="3.40.50.150">
    <property type="entry name" value="Vaccinia Virus protein VP39"/>
    <property type="match status" value="1"/>
</dbReference>
<feature type="domain" description="PABS" evidence="6">
    <location>
        <begin position="274"/>
        <end position="533"/>
    </location>
</feature>
<keyword evidence="2 4" id="KW-0808">Transferase</keyword>
<dbReference type="Pfam" id="PF01564">
    <property type="entry name" value="Spermine_synth"/>
    <property type="match status" value="1"/>
</dbReference>
<dbReference type="SUPFAM" id="SSF53335">
    <property type="entry name" value="S-adenosyl-L-methionine-dependent methyltransferases"/>
    <property type="match status" value="1"/>
</dbReference>
<keyword evidence="4" id="KW-0472">Membrane</keyword>
<feature type="active site" description="Proton acceptor" evidence="4 5">
    <location>
        <position position="447"/>
    </location>
</feature>
<evidence type="ECO:0000256" key="2">
    <source>
        <dbReference type="ARBA" id="ARBA00022679"/>
    </source>
</evidence>
<evidence type="ECO:0000256" key="5">
    <source>
        <dbReference type="PROSITE-ProRule" id="PRU00354"/>
    </source>
</evidence>
<protein>
    <recommendedName>
        <fullName evidence="4">Polyamine aminopropyltransferase</fullName>
    </recommendedName>
    <alternativeName>
        <fullName evidence="4">Putrescine aminopropyltransferase</fullName>
        <shortName evidence="4">PAPT</shortName>
    </alternativeName>
    <alternativeName>
        <fullName evidence="4">Spermidine synthase</fullName>
        <shortName evidence="4">SPDS</shortName>
        <shortName evidence="4">SPDSY</shortName>
        <ecNumber evidence="4">2.5.1.16</ecNumber>
    </alternativeName>
</protein>
<keyword evidence="4" id="KW-1003">Cell membrane</keyword>
<feature type="binding site" evidence="4">
    <location>
        <position position="351"/>
    </location>
    <ligand>
        <name>spermidine</name>
        <dbReference type="ChEBI" id="CHEBI:57834"/>
    </ligand>
</feature>
<dbReference type="InterPro" id="IPR030374">
    <property type="entry name" value="PABS"/>
</dbReference>
<evidence type="ECO:0000313" key="7">
    <source>
        <dbReference type="EMBL" id="RDI69791.1"/>
    </source>
</evidence>
<evidence type="ECO:0000313" key="8">
    <source>
        <dbReference type="EMBL" id="SDR09236.1"/>
    </source>
</evidence>
<feature type="binding site" evidence="4">
    <location>
        <position position="395"/>
    </location>
    <ligand>
        <name>S-methyl-5'-thioadenosine</name>
        <dbReference type="ChEBI" id="CHEBI:17509"/>
    </ligand>
</feature>
<feature type="binding site" evidence="4">
    <location>
        <position position="377"/>
    </location>
    <ligand>
        <name>spermidine</name>
        <dbReference type="ChEBI" id="CHEBI:57834"/>
    </ligand>
</feature>
<reference evidence="8" key="2">
    <citation type="submission" date="2016-10" db="EMBL/GenBank/DDBJ databases">
        <authorList>
            <person name="de Groot N.N."/>
        </authorList>
    </citation>
    <scope>NUCLEOTIDE SEQUENCE [LARGE SCALE GENOMIC DNA]</scope>
    <source>
        <strain evidence="8">CGMCC 1.12397</strain>
    </source>
</reference>
<name>A0A1H1G8V1_9EURY</name>
<dbReference type="CDD" id="cd02440">
    <property type="entry name" value="AdoMet_MTases"/>
    <property type="match status" value="1"/>
</dbReference>
<evidence type="ECO:0000259" key="6">
    <source>
        <dbReference type="PROSITE" id="PS51006"/>
    </source>
</evidence>
<dbReference type="EC" id="2.5.1.16" evidence="4"/>
<dbReference type="PANTHER" id="PTHR43317">
    <property type="entry name" value="THERMOSPERMINE SYNTHASE ACAULIS5"/>
    <property type="match status" value="1"/>
</dbReference>
<dbReference type="OrthoDB" id="10538at2157"/>
<feature type="transmembrane region" description="Helical" evidence="4">
    <location>
        <begin position="40"/>
        <end position="62"/>
    </location>
</feature>
<organism evidence="8 9">
    <name type="scientific">Halopelagius longus</name>
    <dbReference type="NCBI Taxonomy" id="1236180"/>
    <lineage>
        <taxon>Archaea</taxon>
        <taxon>Methanobacteriati</taxon>
        <taxon>Methanobacteriota</taxon>
        <taxon>Stenosarchaea group</taxon>
        <taxon>Halobacteria</taxon>
        <taxon>Halobacteriales</taxon>
        <taxon>Haloferacaceae</taxon>
    </lineage>
</organism>
<reference evidence="7 10" key="3">
    <citation type="submission" date="2018-07" db="EMBL/GenBank/DDBJ databases">
        <title>Genome sequence of extremly halophilic archaeon Halopelagius longus strain BC12-B1.</title>
        <authorList>
            <person name="Zhang X."/>
        </authorList>
    </citation>
    <scope>NUCLEOTIDE SEQUENCE [LARGE SCALE GENOMIC DNA]</scope>
    <source>
        <strain evidence="7 10">BC12-B1</strain>
    </source>
</reference>
<feature type="transmembrane region" description="Helical" evidence="4">
    <location>
        <begin position="182"/>
        <end position="201"/>
    </location>
</feature>
<reference evidence="9" key="1">
    <citation type="submission" date="2016-10" db="EMBL/GenBank/DDBJ databases">
        <authorList>
            <person name="Varghese N."/>
            <person name="Submissions S."/>
        </authorList>
    </citation>
    <scope>NUCLEOTIDE SEQUENCE [LARGE SCALE GENOMIC DNA]</scope>
    <source>
        <strain evidence="9">CGMCC 1.12397</strain>
    </source>
</reference>
<keyword evidence="4" id="KW-0745">Spermidine biosynthesis</keyword>
<dbReference type="InterPro" id="IPR029063">
    <property type="entry name" value="SAM-dependent_MTases_sf"/>
</dbReference>
<comment type="subcellular location">
    <subcellularLocation>
        <location evidence="4">Cell membrane</location>
        <topology evidence="4">Multi-pass membrane protein</topology>
    </subcellularLocation>
</comment>
<comment type="catalytic activity">
    <reaction evidence="4">
        <text>S-adenosyl 3-(methylsulfanyl)propylamine + putrescine = S-methyl-5'-thioadenosine + spermidine + H(+)</text>
        <dbReference type="Rhea" id="RHEA:12721"/>
        <dbReference type="ChEBI" id="CHEBI:15378"/>
        <dbReference type="ChEBI" id="CHEBI:17509"/>
        <dbReference type="ChEBI" id="CHEBI:57443"/>
        <dbReference type="ChEBI" id="CHEBI:57834"/>
        <dbReference type="ChEBI" id="CHEBI:326268"/>
        <dbReference type="EC" id="2.5.1.16"/>
    </reaction>
</comment>
<evidence type="ECO:0000256" key="1">
    <source>
        <dbReference type="ARBA" id="ARBA00007867"/>
    </source>
</evidence>
<proteinExistence type="inferred from homology"/>
<accession>A0A1H1G8V1</accession>
<feature type="binding site" evidence="4">
    <location>
        <begin position="429"/>
        <end position="430"/>
    </location>
    <ligand>
        <name>S-methyl-5'-thioadenosine</name>
        <dbReference type="ChEBI" id="CHEBI:17509"/>
    </ligand>
</feature>
<comment type="pathway">
    <text evidence="4">Amine and polyamine biosynthesis; spermidine biosynthesis; spermidine from putrescine: step 1/1.</text>
</comment>
<dbReference type="UniPathway" id="UPA00248">
    <property type="reaction ID" value="UER00314"/>
</dbReference>
<comment type="caution">
    <text evidence="4">Lacks conserved residue(s) required for the propagation of feature annotation.</text>
</comment>
<feature type="transmembrane region" description="Helical" evidence="4">
    <location>
        <begin position="207"/>
        <end position="230"/>
    </location>
</feature>
<evidence type="ECO:0000256" key="4">
    <source>
        <dbReference type="HAMAP-Rule" id="MF_00198"/>
    </source>
</evidence>
<dbReference type="RefSeq" id="WP_092539063.1">
    <property type="nucleotide sequence ID" value="NZ_FNKQ01000005.1"/>
</dbReference>
<dbReference type="GO" id="GO:0010487">
    <property type="term" value="F:thermospermine synthase activity"/>
    <property type="evidence" value="ECO:0007669"/>
    <property type="project" value="UniProtKB-ARBA"/>
</dbReference>
<dbReference type="Proteomes" id="UP000199289">
    <property type="component" value="Unassembled WGS sequence"/>
</dbReference>
<comment type="subunit">
    <text evidence="4">Homodimer or homotetramer.</text>
</comment>
<dbReference type="InterPro" id="IPR001045">
    <property type="entry name" value="Spermi_synthase"/>
</dbReference>
<dbReference type="GO" id="GO:0004766">
    <property type="term" value="F:spermidine synthase activity"/>
    <property type="evidence" value="ECO:0007669"/>
    <property type="project" value="UniProtKB-UniRule"/>
</dbReference>
<keyword evidence="4" id="KW-1133">Transmembrane helix</keyword>
<dbReference type="GO" id="GO:0005886">
    <property type="term" value="C:plasma membrane"/>
    <property type="evidence" value="ECO:0007669"/>
    <property type="project" value="UniProtKB-SubCell"/>
</dbReference>
<evidence type="ECO:0000313" key="10">
    <source>
        <dbReference type="Proteomes" id="UP000255421"/>
    </source>
</evidence>
<evidence type="ECO:0000313" key="9">
    <source>
        <dbReference type="Proteomes" id="UP000199289"/>
    </source>
</evidence>
<dbReference type="HAMAP" id="MF_00198">
    <property type="entry name" value="Spermidine_synth"/>
    <property type="match status" value="1"/>
</dbReference>